<dbReference type="PANTHER" id="PTHR11406:SF23">
    <property type="entry name" value="PHOSPHOGLYCERATE KINASE 1, CHLOROPLASTIC-RELATED"/>
    <property type="match status" value="1"/>
</dbReference>
<dbReference type="Pfam" id="PF00162">
    <property type="entry name" value="PGK"/>
    <property type="match status" value="1"/>
</dbReference>
<evidence type="ECO:0000256" key="7">
    <source>
        <dbReference type="PIRSR" id="PIRSR000724-2"/>
    </source>
</evidence>
<comment type="catalytic activity">
    <reaction evidence="1 8">
        <text>(2R)-3-phosphoglycerate + ATP = (2R)-3-phospho-glyceroyl phosphate + ADP</text>
        <dbReference type="Rhea" id="RHEA:14801"/>
        <dbReference type="ChEBI" id="CHEBI:30616"/>
        <dbReference type="ChEBI" id="CHEBI:57604"/>
        <dbReference type="ChEBI" id="CHEBI:58272"/>
        <dbReference type="ChEBI" id="CHEBI:456216"/>
        <dbReference type="EC" id="2.7.2.3"/>
    </reaction>
</comment>
<dbReference type="PRINTS" id="PR00477">
    <property type="entry name" value="PHGLYCKINASE"/>
</dbReference>
<dbReference type="GO" id="GO:0006096">
    <property type="term" value="P:glycolytic process"/>
    <property type="evidence" value="ECO:0007669"/>
    <property type="project" value="InterPro"/>
</dbReference>
<protein>
    <recommendedName>
        <fullName evidence="2 8">Phosphoglycerate kinase</fullName>
        <ecNumber evidence="2 8">2.7.2.3</ecNumber>
    </recommendedName>
</protein>
<dbReference type="PROSITE" id="PS00111">
    <property type="entry name" value="PGLYCERATE_KINASE"/>
    <property type="match status" value="1"/>
</dbReference>
<feature type="binding site" evidence="7">
    <location>
        <position position="195"/>
    </location>
    <ligand>
        <name>ATP</name>
        <dbReference type="ChEBI" id="CHEBI:30616"/>
    </ligand>
</feature>
<dbReference type="EC" id="2.7.2.3" evidence="2 8"/>
<accession>A0A1G2G759</accession>
<proteinExistence type="inferred from homology"/>
<dbReference type="GO" id="GO:0005524">
    <property type="term" value="F:ATP binding"/>
    <property type="evidence" value="ECO:0007669"/>
    <property type="project" value="UniProtKB-KW"/>
</dbReference>
<comment type="similarity">
    <text evidence="8">Belongs to the phosphoglycerate kinase family.</text>
</comment>
<organism evidence="9 10">
    <name type="scientific">Candidatus Ryanbacteria bacterium RIFCSPHIGHO2_02_FULL_45_13b</name>
    <dbReference type="NCBI Taxonomy" id="1802117"/>
    <lineage>
        <taxon>Bacteria</taxon>
        <taxon>Candidatus Ryaniibacteriota</taxon>
    </lineage>
</organism>
<dbReference type="PANTHER" id="PTHR11406">
    <property type="entry name" value="PHOSPHOGLYCERATE KINASE"/>
    <property type="match status" value="1"/>
</dbReference>
<dbReference type="InterPro" id="IPR015911">
    <property type="entry name" value="Phosphoglycerate_kinase_CS"/>
</dbReference>
<dbReference type="AlphaFoldDB" id="A0A1G2G759"/>
<dbReference type="Proteomes" id="UP000176576">
    <property type="component" value="Unassembled WGS sequence"/>
</dbReference>
<evidence type="ECO:0000256" key="5">
    <source>
        <dbReference type="ARBA" id="ARBA00022777"/>
    </source>
</evidence>
<sequence>MFSNNLPVFNDFKNIAGKRVIVRVDFNVPVEEDGGAITDDYRLIKTAPFLKRLSDAGARLVLLSHLTEKKTHRGFKPLLDALQKKMGFPFAFASSIQDARNSKADAVLLENLRMFGGEEENSLAFAKELASLGDIFINEGFSQSHRPYASVVGLPQLLPSFVGPLFYEEVTKLREVFLPEHPFMLILGGVKFSTKVGVLEHFMTSADVVFICGALANTFLAARGAEVGVSHIEKDALKHIQDTFQNDKNLLLPEDVRVEGSNVRQVEEIQKEDFIYDVGPKTMISLVEKIRDMRMILWNGPLGLIEKGYSQGTIDLIHVLANCSAKVIIGGGDTIGFIRKQKIEKDFYYLSTGGGAMLEFLAKGTLPGIEAILKTKSSVQERI</sequence>
<reference evidence="9 10" key="1">
    <citation type="journal article" date="2016" name="Nat. Commun.">
        <title>Thousands of microbial genomes shed light on interconnected biogeochemical processes in an aquifer system.</title>
        <authorList>
            <person name="Anantharaman K."/>
            <person name="Brown C.T."/>
            <person name="Hug L.A."/>
            <person name="Sharon I."/>
            <person name="Castelle C.J."/>
            <person name="Probst A.J."/>
            <person name="Thomas B.C."/>
            <person name="Singh A."/>
            <person name="Wilkins M.J."/>
            <person name="Karaoz U."/>
            <person name="Brodie E.L."/>
            <person name="Williams K.H."/>
            <person name="Hubbard S.S."/>
            <person name="Banfield J.F."/>
        </authorList>
    </citation>
    <scope>NUCLEOTIDE SEQUENCE [LARGE SCALE GENOMIC DNA]</scope>
</reference>
<evidence type="ECO:0000256" key="2">
    <source>
        <dbReference type="ARBA" id="ARBA00013061"/>
    </source>
</evidence>
<dbReference type="SUPFAM" id="SSF53748">
    <property type="entry name" value="Phosphoglycerate kinase"/>
    <property type="match status" value="1"/>
</dbReference>
<dbReference type="InterPro" id="IPR036043">
    <property type="entry name" value="Phosphoglycerate_kinase_sf"/>
</dbReference>
<evidence type="ECO:0000256" key="6">
    <source>
        <dbReference type="ARBA" id="ARBA00022840"/>
    </source>
</evidence>
<keyword evidence="4" id="KW-0547">Nucleotide-binding</keyword>
<keyword evidence="6 7" id="KW-0067">ATP-binding</keyword>
<dbReference type="GO" id="GO:0006094">
    <property type="term" value="P:gluconeogenesis"/>
    <property type="evidence" value="ECO:0007669"/>
    <property type="project" value="TreeGrafter"/>
</dbReference>
<evidence type="ECO:0000313" key="10">
    <source>
        <dbReference type="Proteomes" id="UP000176576"/>
    </source>
</evidence>
<dbReference type="GO" id="GO:0043531">
    <property type="term" value="F:ADP binding"/>
    <property type="evidence" value="ECO:0007669"/>
    <property type="project" value="TreeGrafter"/>
</dbReference>
<dbReference type="Gene3D" id="3.40.50.1260">
    <property type="entry name" value="Phosphoglycerate kinase, N-terminal domain"/>
    <property type="match status" value="2"/>
</dbReference>
<evidence type="ECO:0000256" key="8">
    <source>
        <dbReference type="RuleBase" id="RU000532"/>
    </source>
</evidence>
<dbReference type="STRING" id="1802117.A3J54_02530"/>
<dbReference type="GO" id="GO:0005829">
    <property type="term" value="C:cytosol"/>
    <property type="evidence" value="ECO:0007669"/>
    <property type="project" value="TreeGrafter"/>
</dbReference>
<gene>
    <name evidence="9" type="ORF">A3J54_02530</name>
</gene>
<comment type="caution">
    <text evidence="9">The sequence shown here is derived from an EMBL/GenBank/DDBJ whole genome shotgun (WGS) entry which is preliminary data.</text>
</comment>
<evidence type="ECO:0000313" key="9">
    <source>
        <dbReference type="EMBL" id="OGZ46079.1"/>
    </source>
</evidence>
<dbReference type="GO" id="GO:0004618">
    <property type="term" value="F:phosphoglycerate kinase activity"/>
    <property type="evidence" value="ECO:0007669"/>
    <property type="project" value="UniProtKB-EC"/>
</dbReference>
<evidence type="ECO:0000256" key="1">
    <source>
        <dbReference type="ARBA" id="ARBA00000642"/>
    </source>
</evidence>
<keyword evidence="5 8" id="KW-0418">Kinase</keyword>
<evidence type="ECO:0000256" key="3">
    <source>
        <dbReference type="ARBA" id="ARBA00022679"/>
    </source>
</evidence>
<name>A0A1G2G759_9BACT</name>
<dbReference type="InterPro" id="IPR015824">
    <property type="entry name" value="Phosphoglycerate_kinase_N"/>
</dbReference>
<dbReference type="PIRSF" id="PIRSF000724">
    <property type="entry name" value="Pgk"/>
    <property type="match status" value="1"/>
</dbReference>
<evidence type="ECO:0000256" key="4">
    <source>
        <dbReference type="ARBA" id="ARBA00022741"/>
    </source>
</evidence>
<dbReference type="EMBL" id="MHNN01000015">
    <property type="protein sequence ID" value="OGZ46079.1"/>
    <property type="molecule type" value="Genomic_DNA"/>
</dbReference>
<keyword evidence="3 8" id="KW-0808">Transferase</keyword>
<feature type="binding site" evidence="7">
    <location>
        <position position="306"/>
    </location>
    <ligand>
        <name>ATP</name>
        <dbReference type="ChEBI" id="CHEBI:30616"/>
    </ligand>
</feature>
<dbReference type="InterPro" id="IPR001576">
    <property type="entry name" value="Phosphoglycerate_kinase"/>
</dbReference>
<feature type="binding site" evidence="7">
    <location>
        <begin position="331"/>
        <end position="334"/>
    </location>
    <ligand>
        <name>ATP</name>
        <dbReference type="ChEBI" id="CHEBI:30616"/>
    </ligand>
</feature>